<dbReference type="PANTHER" id="PTHR11113">
    <property type="entry name" value="N-ACETYLGLUCOSAMINE-6-PHOSPHATE DEACETYLASE"/>
    <property type="match status" value="1"/>
</dbReference>
<keyword evidence="8" id="KW-1185">Reference proteome</keyword>
<accession>A0A1H4EY95</accession>
<reference evidence="7 8" key="1">
    <citation type="submission" date="2016-10" db="EMBL/GenBank/DDBJ databases">
        <authorList>
            <person name="de Groot N.N."/>
        </authorList>
    </citation>
    <scope>NUCLEOTIDE SEQUENCE [LARGE SCALE GENOMIC DNA]</scope>
    <source>
        <strain evidence="7 8">CCM7597</strain>
    </source>
</reference>
<comment type="similarity">
    <text evidence="1">Belongs to the metallo-dependent hydrolases superfamily. Adenine deaminase family.</text>
</comment>
<protein>
    <recommendedName>
        <fullName evidence="2">adenine deaminase</fullName>
        <ecNumber evidence="2">3.5.4.2</ecNumber>
    </recommendedName>
</protein>
<dbReference type="Pfam" id="PF13382">
    <property type="entry name" value="Adenine_deam_C"/>
    <property type="match status" value="1"/>
</dbReference>
<proteinExistence type="inferred from homology"/>
<feature type="domain" description="Amidohydrolase-related" evidence="5">
    <location>
        <begin position="78"/>
        <end position="362"/>
    </location>
</feature>
<evidence type="ECO:0000313" key="7">
    <source>
        <dbReference type="EMBL" id="SEA90003.1"/>
    </source>
</evidence>
<dbReference type="EC" id="3.5.4.2" evidence="2"/>
<evidence type="ECO:0000256" key="3">
    <source>
        <dbReference type="ARBA" id="ARBA00022801"/>
    </source>
</evidence>
<organism evidence="7 8">
    <name type="scientific">Thalassobacillus cyri</name>
    <dbReference type="NCBI Taxonomy" id="571932"/>
    <lineage>
        <taxon>Bacteria</taxon>
        <taxon>Bacillati</taxon>
        <taxon>Bacillota</taxon>
        <taxon>Bacilli</taxon>
        <taxon>Bacillales</taxon>
        <taxon>Bacillaceae</taxon>
        <taxon>Thalassobacillus</taxon>
    </lineage>
</organism>
<dbReference type="OrthoDB" id="9775607at2"/>
<dbReference type="RefSeq" id="WP_093045357.1">
    <property type="nucleotide sequence ID" value="NZ_FNQR01000010.1"/>
</dbReference>
<dbReference type="InterPro" id="IPR026912">
    <property type="entry name" value="Adenine_deam_C"/>
</dbReference>
<dbReference type="Gene3D" id="2.30.40.10">
    <property type="entry name" value="Urease, subunit C, domain 1"/>
    <property type="match status" value="1"/>
</dbReference>
<dbReference type="STRING" id="571932.SAMN05421743_11027"/>
<evidence type="ECO:0000256" key="4">
    <source>
        <dbReference type="ARBA" id="ARBA00047720"/>
    </source>
</evidence>
<dbReference type="SUPFAM" id="SSF51338">
    <property type="entry name" value="Composite domain of metallo-dependent hydrolases"/>
    <property type="match status" value="1"/>
</dbReference>
<dbReference type="Pfam" id="PF01979">
    <property type="entry name" value="Amidohydro_1"/>
    <property type="match status" value="1"/>
</dbReference>
<evidence type="ECO:0000259" key="6">
    <source>
        <dbReference type="Pfam" id="PF13382"/>
    </source>
</evidence>
<feature type="domain" description="Adenine deaminase C-terminal" evidence="6">
    <location>
        <begin position="425"/>
        <end position="571"/>
    </location>
</feature>
<dbReference type="SUPFAM" id="SSF51556">
    <property type="entry name" value="Metallo-dependent hydrolases"/>
    <property type="match status" value="1"/>
</dbReference>
<evidence type="ECO:0000313" key="8">
    <source>
        <dbReference type="Proteomes" id="UP000198584"/>
    </source>
</evidence>
<dbReference type="InterPro" id="IPR032466">
    <property type="entry name" value="Metal_Hydrolase"/>
</dbReference>
<dbReference type="InterPro" id="IPR011059">
    <property type="entry name" value="Metal-dep_hydrolase_composite"/>
</dbReference>
<evidence type="ECO:0000256" key="2">
    <source>
        <dbReference type="ARBA" id="ARBA00012782"/>
    </source>
</evidence>
<dbReference type="InterPro" id="IPR006680">
    <property type="entry name" value="Amidohydro-rel"/>
</dbReference>
<dbReference type="Gene3D" id="3.20.20.140">
    <property type="entry name" value="Metal-dependent hydrolases"/>
    <property type="match status" value="1"/>
</dbReference>
<name>A0A1H4EY95_9BACI</name>
<sequence length="580" mass="66230">MNENRFRWRNRQLREHASIIDGKQAPTKVIKHATYLNVYMKQWMEGNIWIDLDRIVYVGKEMPGNIQGTDIIDAEDQYIVPGYIEPHSHPFQLYNPQSLGLYAAKTGTTTLINDNLMWLFLLDEKKAFSLLEEFVELPCSMFWWGRYDSQSVLQETDQEEFSEKVMPWLNHDAVIQGGELTSWPEVMKGDDQTLYWMQETTRLRKPVEGHLPGASEKTLTKMRLLGVDSDHEAITADEVLKRLALGYNVGLRNSSIRPDLYDMLKELVDRGHTQFDHFMMTTDGSTPSFYEQGIMDTCVELAIEAGVPVVDAYLMASYHAARHFGIEHRVGSIAPGRTAHLNFLRAPDDPNPHSVLAKGEWVKRNGEAITTDKKIDFPAFGVTPLRLDWDLQEEDLQFSMPLGIKMTSAVILQPYAVSIDASAEKLSEENDESFLMLLDRDGEWRVNTILKGFTNKLGALISSYSNTGDIVMIGKSKHDMRIAFDRMKEMGGGIVLTHEGEIIFEMPLKLGGVMSDEKMEQVMAKEKELRKHMESFGYRHEDPVYTLLFLSSVHLPYIRITPVGILDIKKKEVLFPAIMR</sequence>
<evidence type="ECO:0000256" key="1">
    <source>
        <dbReference type="ARBA" id="ARBA00006773"/>
    </source>
</evidence>
<evidence type="ECO:0000259" key="5">
    <source>
        <dbReference type="Pfam" id="PF01979"/>
    </source>
</evidence>
<comment type="catalytic activity">
    <reaction evidence="4">
        <text>adenine + H2O + H(+) = hypoxanthine + NH4(+)</text>
        <dbReference type="Rhea" id="RHEA:23688"/>
        <dbReference type="ChEBI" id="CHEBI:15377"/>
        <dbReference type="ChEBI" id="CHEBI:15378"/>
        <dbReference type="ChEBI" id="CHEBI:16708"/>
        <dbReference type="ChEBI" id="CHEBI:17368"/>
        <dbReference type="ChEBI" id="CHEBI:28938"/>
        <dbReference type="EC" id="3.5.4.2"/>
    </reaction>
</comment>
<keyword evidence="3" id="KW-0378">Hydrolase</keyword>
<dbReference type="EMBL" id="FNQR01000010">
    <property type="protein sequence ID" value="SEA90003.1"/>
    <property type="molecule type" value="Genomic_DNA"/>
</dbReference>
<dbReference type="GO" id="GO:0000034">
    <property type="term" value="F:adenine deaminase activity"/>
    <property type="evidence" value="ECO:0007669"/>
    <property type="project" value="UniProtKB-EC"/>
</dbReference>
<dbReference type="Proteomes" id="UP000198584">
    <property type="component" value="Unassembled WGS sequence"/>
</dbReference>
<gene>
    <name evidence="7" type="ORF">SAMN05421743_11027</name>
</gene>
<dbReference type="AlphaFoldDB" id="A0A1H4EY95"/>
<dbReference type="PANTHER" id="PTHR11113:SF6">
    <property type="entry name" value="ADENINE DEAMINASE YERA-RELATED"/>
    <property type="match status" value="1"/>
</dbReference>